<dbReference type="Proteomes" id="UP000182375">
    <property type="component" value="Unassembled WGS sequence"/>
</dbReference>
<accession>A0A1H5EIV1</accession>
<evidence type="ECO:0000313" key="4">
    <source>
        <dbReference type="Proteomes" id="UP000182375"/>
    </source>
</evidence>
<dbReference type="AlphaFoldDB" id="A0A1H5EIV1"/>
<evidence type="ECO:0008006" key="5">
    <source>
        <dbReference type="Google" id="ProtNLM"/>
    </source>
</evidence>
<reference evidence="3 4" key="1">
    <citation type="submission" date="2016-10" db="EMBL/GenBank/DDBJ databases">
        <authorList>
            <person name="de Groot N.N."/>
        </authorList>
    </citation>
    <scope>NUCLEOTIDE SEQUENCE [LARGE SCALE GENOMIC DNA]</scope>
    <source>
        <strain evidence="3 4">DSM 40306</strain>
    </source>
</reference>
<feature type="chain" id="PRO_5010336476" description="Secreted protein" evidence="2">
    <location>
        <begin position="29"/>
        <end position="158"/>
    </location>
</feature>
<organism evidence="3 4">
    <name type="scientific">Streptomyces misionensis</name>
    <dbReference type="NCBI Taxonomy" id="67331"/>
    <lineage>
        <taxon>Bacteria</taxon>
        <taxon>Bacillati</taxon>
        <taxon>Actinomycetota</taxon>
        <taxon>Actinomycetes</taxon>
        <taxon>Kitasatosporales</taxon>
        <taxon>Streptomycetaceae</taxon>
        <taxon>Streptomyces</taxon>
    </lineage>
</organism>
<keyword evidence="2" id="KW-0732">Signal</keyword>
<evidence type="ECO:0000256" key="2">
    <source>
        <dbReference type="SAM" id="SignalP"/>
    </source>
</evidence>
<feature type="region of interest" description="Disordered" evidence="1">
    <location>
        <begin position="39"/>
        <end position="59"/>
    </location>
</feature>
<protein>
    <recommendedName>
        <fullName evidence="5">Secreted protein</fullName>
    </recommendedName>
</protein>
<dbReference type="EMBL" id="FNTD01000004">
    <property type="protein sequence ID" value="SED90924.1"/>
    <property type="molecule type" value="Genomic_DNA"/>
</dbReference>
<evidence type="ECO:0000313" key="3">
    <source>
        <dbReference type="EMBL" id="SED90924.1"/>
    </source>
</evidence>
<evidence type="ECO:0000256" key="1">
    <source>
        <dbReference type="SAM" id="MobiDB-lite"/>
    </source>
</evidence>
<gene>
    <name evidence="3" type="ORF">SAMN04490357_6278</name>
</gene>
<dbReference type="GeneID" id="95515323"/>
<proteinExistence type="predicted"/>
<name>A0A1H5EIV1_9ACTN</name>
<feature type="signal peptide" evidence="2">
    <location>
        <begin position="1"/>
        <end position="28"/>
    </location>
</feature>
<dbReference type="RefSeq" id="WP_074994240.1">
    <property type="nucleotide sequence ID" value="NZ_FNTD01000004.1"/>
</dbReference>
<sequence length="158" mass="16421">MTNKYGGLMAAMAGVAVLATASVATATAAQEARPARAAASCGTSVDPNTHIPGGRRHTGPTVRIGGATVQVRYGNAKTGAPYYVWAVISGARGGDTVSLEWDVDHGSWADFGVCSGTVHTGGKQNTRAVKYVHGRGWHLEAQACGRHAGRRLCTAYWP</sequence>